<feature type="compositionally biased region" description="Basic and acidic residues" evidence="1">
    <location>
        <begin position="166"/>
        <end position="175"/>
    </location>
</feature>
<dbReference type="InterPro" id="IPR011033">
    <property type="entry name" value="PRC_barrel-like_sf"/>
</dbReference>
<feature type="region of interest" description="Disordered" evidence="1">
    <location>
        <begin position="136"/>
        <end position="175"/>
    </location>
</feature>
<dbReference type="RefSeq" id="WP_382414832.1">
    <property type="nucleotide sequence ID" value="NZ_AP031500.1"/>
</dbReference>
<keyword evidence="2" id="KW-0732">Signal</keyword>
<dbReference type="Pfam" id="PF05239">
    <property type="entry name" value="PRC"/>
    <property type="match status" value="1"/>
</dbReference>
<dbReference type="SUPFAM" id="SSF50346">
    <property type="entry name" value="PRC-barrel domain"/>
    <property type="match status" value="1"/>
</dbReference>
<evidence type="ECO:0000259" key="3">
    <source>
        <dbReference type="Pfam" id="PF05239"/>
    </source>
</evidence>
<evidence type="ECO:0000313" key="4">
    <source>
        <dbReference type="EMBL" id="MFC3154534.1"/>
    </source>
</evidence>
<organism evidence="4 5">
    <name type="scientific">Gilvimarinus japonicus</name>
    <dbReference type="NCBI Taxonomy" id="1796469"/>
    <lineage>
        <taxon>Bacteria</taxon>
        <taxon>Pseudomonadati</taxon>
        <taxon>Pseudomonadota</taxon>
        <taxon>Gammaproteobacteria</taxon>
        <taxon>Cellvibrionales</taxon>
        <taxon>Cellvibrionaceae</taxon>
        <taxon>Gilvimarinus</taxon>
    </lineage>
</organism>
<reference evidence="5" key="1">
    <citation type="journal article" date="2019" name="Int. J. Syst. Evol. Microbiol.">
        <title>The Global Catalogue of Microorganisms (GCM) 10K type strain sequencing project: providing services to taxonomists for standard genome sequencing and annotation.</title>
        <authorList>
            <consortium name="The Broad Institute Genomics Platform"/>
            <consortium name="The Broad Institute Genome Sequencing Center for Infectious Disease"/>
            <person name="Wu L."/>
            <person name="Ma J."/>
        </authorList>
    </citation>
    <scope>NUCLEOTIDE SEQUENCE [LARGE SCALE GENOMIC DNA]</scope>
    <source>
        <strain evidence="5">KCTC 52141</strain>
    </source>
</reference>
<dbReference type="InterPro" id="IPR027275">
    <property type="entry name" value="PRC-brl_dom"/>
</dbReference>
<dbReference type="Proteomes" id="UP001595548">
    <property type="component" value="Unassembled WGS sequence"/>
</dbReference>
<name>A0ABV7HL33_9GAMM</name>
<evidence type="ECO:0000256" key="1">
    <source>
        <dbReference type="SAM" id="MobiDB-lite"/>
    </source>
</evidence>
<accession>A0ABV7HL33</accession>
<keyword evidence="5" id="KW-1185">Reference proteome</keyword>
<feature type="domain" description="PRC-barrel" evidence="3">
    <location>
        <begin position="27"/>
        <end position="80"/>
    </location>
</feature>
<protein>
    <submittedName>
        <fullName evidence="4">PRC-barrel domain-containing protein</fullName>
    </submittedName>
</protein>
<proteinExistence type="predicted"/>
<gene>
    <name evidence="4" type="ORF">ACFOEB_04900</name>
</gene>
<feature type="compositionally biased region" description="Polar residues" evidence="1">
    <location>
        <begin position="144"/>
        <end position="155"/>
    </location>
</feature>
<evidence type="ECO:0000256" key="2">
    <source>
        <dbReference type="SAM" id="SignalP"/>
    </source>
</evidence>
<sequence>MKYFQKLALPALLATSMAGTAFAAEGLYSMSDLEEAEVFDSTGQEVGEVEDILMGNDMSVHSIVIETDEVMGLGGKEVVIQRGSFTVMPEPGKQGFDEMEYEVHLELTKAQLKEQPEYSEDWWNKTSAALQQAWEKTKDVSESAWENTKEATSSAWHDIEEGAEDLGDKIEEKTD</sequence>
<comment type="caution">
    <text evidence="4">The sequence shown here is derived from an EMBL/GenBank/DDBJ whole genome shotgun (WGS) entry which is preliminary data.</text>
</comment>
<dbReference type="EMBL" id="JBHRTL010000004">
    <property type="protein sequence ID" value="MFC3154534.1"/>
    <property type="molecule type" value="Genomic_DNA"/>
</dbReference>
<evidence type="ECO:0000313" key="5">
    <source>
        <dbReference type="Proteomes" id="UP001595548"/>
    </source>
</evidence>
<dbReference type="Gene3D" id="2.30.30.240">
    <property type="entry name" value="PRC-barrel domain"/>
    <property type="match status" value="1"/>
</dbReference>
<feature type="signal peptide" evidence="2">
    <location>
        <begin position="1"/>
        <end position="23"/>
    </location>
</feature>
<feature type="chain" id="PRO_5046870384" evidence="2">
    <location>
        <begin position="24"/>
        <end position="175"/>
    </location>
</feature>